<feature type="domain" description="DUF302" evidence="1">
    <location>
        <begin position="91"/>
        <end position="138"/>
    </location>
</feature>
<evidence type="ECO:0000313" key="2">
    <source>
        <dbReference type="EMBL" id="GAA3837030.1"/>
    </source>
</evidence>
<comment type="caution">
    <text evidence="2">The sequence shown here is derived from an EMBL/GenBank/DDBJ whole genome shotgun (WGS) entry which is preliminary data.</text>
</comment>
<evidence type="ECO:0000259" key="1">
    <source>
        <dbReference type="Pfam" id="PF03625"/>
    </source>
</evidence>
<dbReference type="Pfam" id="PF03625">
    <property type="entry name" value="DUF302"/>
    <property type="match status" value="1"/>
</dbReference>
<dbReference type="EMBL" id="BAAAZR010000039">
    <property type="protein sequence ID" value="GAA3837030.1"/>
    <property type="molecule type" value="Genomic_DNA"/>
</dbReference>
<accession>A0ABP7J810</accession>
<keyword evidence="3" id="KW-1185">Reference proteome</keyword>
<name>A0ABP7J810_9ACTN</name>
<dbReference type="Proteomes" id="UP001500888">
    <property type="component" value="Unassembled WGS sequence"/>
</dbReference>
<dbReference type="CDD" id="cd14797">
    <property type="entry name" value="DUF302"/>
    <property type="match status" value="1"/>
</dbReference>
<protein>
    <recommendedName>
        <fullName evidence="1">DUF302 domain-containing protein</fullName>
    </recommendedName>
</protein>
<evidence type="ECO:0000313" key="3">
    <source>
        <dbReference type="Proteomes" id="UP001500888"/>
    </source>
</evidence>
<sequence>MSQPAHERIEAVSHEVNRLAIAVGEPFDAFRARYEQAVPEFDAERFARLADDNADWDTVIEATAENAPHDFLIYWSADFGPILRLSGDRWRCVQYLMGNHTIAQRMFHRNPAILLYAPLRTAIYEDAEGETWFTVDQPGTRFSSFGDPEITRVGYLLDQELAALLEYLQVPVPPVLTSHSA</sequence>
<proteinExistence type="predicted"/>
<dbReference type="Gene3D" id="3.30.310.70">
    <property type="entry name" value="TT1751-like domain"/>
    <property type="match status" value="1"/>
</dbReference>
<dbReference type="SUPFAM" id="SSF103247">
    <property type="entry name" value="TT1751-like"/>
    <property type="match status" value="1"/>
</dbReference>
<reference evidence="3" key="1">
    <citation type="journal article" date="2019" name="Int. J. Syst. Evol. Microbiol.">
        <title>The Global Catalogue of Microorganisms (GCM) 10K type strain sequencing project: providing services to taxonomists for standard genome sequencing and annotation.</title>
        <authorList>
            <consortium name="The Broad Institute Genomics Platform"/>
            <consortium name="The Broad Institute Genome Sequencing Center for Infectious Disease"/>
            <person name="Wu L."/>
            <person name="Ma J."/>
        </authorList>
    </citation>
    <scope>NUCLEOTIDE SEQUENCE [LARGE SCALE GENOMIC DNA]</scope>
    <source>
        <strain evidence="3">JCM 16908</strain>
    </source>
</reference>
<dbReference type="RefSeq" id="WP_344950247.1">
    <property type="nucleotide sequence ID" value="NZ_BAAAZR010000039.1"/>
</dbReference>
<gene>
    <name evidence="2" type="ORF">GCM10022226_68810</name>
</gene>
<dbReference type="InterPro" id="IPR005180">
    <property type="entry name" value="DUF302"/>
</dbReference>
<dbReference type="InterPro" id="IPR035923">
    <property type="entry name" value="TT1751-like_sf"/>
</dbReference>
<organism evidence="2 3">
    <name type="scientific">Sphaerisporangium flaviroseum</name>
    <dbReference type="NCBI Taxonomy" id="509199"/>
    <lineage>
        <taxon>Bacteria</taxon>
        <taxon>Bacillati</taxon>
        <taxon>Actinomycetota</taxon>
        <taxon>Actinomycetes</taxon>
        <taxon>Streptosporangiales</taxon>
        <taxon>Streptosporangiaceae</taxon>
        <taxon>Sphaerisporangium</taxon>
    </lineage>
</organism>